<evidence type="ECO:0000313" key="12">
    <source>
        <dbReference type="EMBL" id="KAF7763568.1"/>
    </source>
</evidence>
<evidence type="ECO:0000256" key="3">
    <source>
        <dbReference type="ARBA" id="ARBA00022723"/>
    </source>
</evidence>
<feature type="region of interest" description="Disordered" evidence="9">
    <location>
        <begin position="299"/>
        <end position="324"/>
    </location>
</feature>
<keyword evidence="4 10" id="KW-0732">Signal</keyword>
<dbReference type="GO" id="GO:0046872">
    <property type="term" value="F:metal ion binding"/>
    <property type="evidence" value="ECO:0007669"/>
    <property type="project" value="UniProtKB-KW"/>
</dbReference>
<comment type="similarity">
    <text evidence="1">Belongs to the peptidase M43B family.</text>
</comment>
<evidence type="ECO:0000256" key="6">
    <source>
        <dbReference type="ARBA" id="ARBA00022833"/>
    </source>
</evidence>
<feature type="compositionally biased region" description="Basic residues" evidence="9">
    <location>
        <begin position="309"/>
        <end position="318"/>
    </location>
</feature>
<dbReference type="SUPFAM" id="SSF55486">
    <property type="entry name" value="Metalloproteases ('zincins'), catalytic domain"/>
    <property type="match status" value="1"/>
</dbReference>
<feature type="chain" id="PRO_5034970639" description="Peptidase M43 pregnancy-associated plasma-A domain-containing protein" evidence="10">
    <location>
        <begin position="27"/>
        <end position="324"/>
    </location>
</feature>
<reference evidence="12 13" key="1">
    <citation type="journal article" name="Sci. Rep.">
        <title>Telomere-to-telomere assembled and centromere annotated genomes of the two main subspecies of the button mushroom Agaricus bisporus reveal especially polymorphic chromosome ends.</title>
        <authorList>
            <person name="Sonnenberg A.S.M."/>
            <person name="Sedaghat-Telgerd N."/>
            <person name="Lavrijssen B."/>
            <person name="Ohm R.A."/>
            <person name="Hendrickx P.M."/>
            <person name="Scholtmeijer K."/>
            <person name="Baars J.J.P."/>
            <person name="van Peer A."/>
        </authorList>
    </citation>
    <scope>NUCLEOTIDE SEQUENCE [LARGE SCALE GENOMIC DNA]</scope>
    <source>
        <strain evidence="12 13">H119_p4</strain>
    </source>
</reference>
<keyword evidence="5" id="KW-0378">Hydrolase</keyword>
<feature type="signal peptide" evidence="10">
    <location>
        <begin position="1"/>
        <end position="26"/>
    </location>
</feature>
<dbReference type="AlphaFoldDB" id="A0A8H7C7B8"/>
<gene>
    <name evidence="12" type="ORF">Agabi119p4_8105</name>
</gene>
<dbReference type="EMBL" id="JABXXO010000011">
    <property type="protein sequence ID" value="KAF7763568.1"/>
    <property type="molecule type" value="Genomic_DNA"/>
</dbReference>
<dbReference type="Proteomes" id="UP000629468">
    <property type="component" value="Unassembled WGS sequence"/>
</dbReference>
<proteinExistence type="inferred from homology"/>
<organism evidence="12 13">
    <name type="scientific">Agaricus bisporus var. burnettii</name>
    <dbReference type="NCBI Taxonomy" id="192524"/>
    <lineage>
        <taxon>Eukaryota</taxon>
        <taxon>Fungi</taxon>
        <taxon>Dikarya</taxon>
        <taxon>Basidiomycota</taxon>
        <taxon>Agaricomycotina</taxon>
        <taxon>Agaricomycetes</taxon>
        <taxon>Agaricomycetidae</taxon>
        <taxon>Agaricales</taxon>
        <taxon>Agaricineae</taxon>
        <taxon>Agaricaceae</taxon>
        <taxon>Agaricus</taxon>
    </lineage>
</organism>
<accession>A0A8H7C7B8</accession>
<name>A0A8H7C7B8_AGABI</name>
<evidence type="ECO:0000256" key="2">
    <source>
        <dbReference type="ARBA" id="ARBA00022670"/>
    </source>
</evidence>
<dbReference type="PANTHER" id="PTHR47466:SF1">
    <property type="entry name" value="METALLOPROTEASE MEP1 (AFU_ORTHOLOGUE AFUA_1G07730)-RELATED"/>
    <property type="match status" value="1"/>
</dbReference>
<evidence type="ECO:0000256" key="7">
    <source>
        <dbReference type="ARBA" id="ARBA00023049"/>
    </source>
</evidence>
<evidence type="ECO:0000256" key="1">
    <source>
        <dbReference type="ARBA" id="ARBA00008721"/>
    </source>
</evidence>
<dbReference type="InterPro" id="IPR024079">
    <property type="entry name" value="MetalloPept_cat_dom_sf"/>
</dbReference>
<feature type="domain" description="Peptidase M43 pregnancy-associated plasma-A" evidence="11">
    <location>
        <begin position="207"/>
        <end position="292"/>
    </location>
</feature>
<evidence type="ECO:0000256" key="5">
    <source>
        <dbReference type="ARBA" id="ARBA00022801"/>
    </source>
</evidence>
<evidence type="ECO:0000259" key="11">
    <source>
        <dbReference type="Pfam" id="PF05572"/>
    </source>
</evidence>
<dbReference type="InterPro" id="IPR008754">
    <property type="entry name" value="Peptidase_M43"/>
</dbReference>
<evidence type="ECO:0000256" key="9">
    <source>
        <dbReference type="SAM" id="MobiDB-lite"/>
    </source>
</evidence>
<dbReference type="Pfam" id="PF05572">
    <property type="entry name" value="Peptidase_M43"/>
    <property type="match status" value="1"/>
</dbReference>
<keyword evidence="3" id="KW-0479">Metal-binding</keyword>
<dbReference type="PANTHER" id="PTHR47466">
    <property type="match status" value="1"/>
</dbReference>
<evidence type="ECO:0000256" key="10">
    <source>
        <dbReference type="SAM" id="SignalP"/>
    </source>
</evidence>
<keyword evidence="6" id="KW-0862">Zinc</keyword>
<evidence type="ECO:0000256" key="4">
    <source>
        <dbReference type="ARBA" id="ARBA00022729"/>
    </source>
</evidence>
<comment type="caution">
    <text evidence="12">The sequence shown here is derived from an EMBL/GenBank/DDBJ whole genome shotgun (WGS) entry which is preliminary data.</text>
</comment>
<dbReference type="GO" id="GO:0006508">
    <property type="term" value="P:proteolysis"/>
    <property type="evidence" value="ECO:0007669"/>
    <property type="project" value="UniProtKB-KW"/>
</dbReference>
<sequence length="324" mass="35610">MIVPSFPTRSLLIAALLARVIEVSKASTSATPGYDDRTADQGIVRCGVENIPVLELMKIEGEFQNQRVVTDESPGSLSPITVDMYIHVISANGTTSGGNVSDSQIVQQMTVLNADYQTMNIDFKLVNVTRTVNQDWFGVKPDSTQQTEMKQRLRQGGPGDLNVYLSRLEPPGLLGYSTFPKDVGNLEEDGVVILHSSLPGGTTEPYNEGRTLTHEVGHWLGLYHTFQGGCTDPGDMVDDTPSEAKPGYGCPEGRKSCPLSIGIDLIHNFMDYGEDGCLNSFTPGQTVRVRQQISHFRRLAAKQGSQNSGKHHRGRRWGQRRDVY</sequence>
<dbReference type="GO" id="GO:0008237">
    <property type="term" value="F:metallopeptidase activity"/>
    <property type="evidence" value="ECO:0007669"/>
    <property type="project" value="UniProtKB-KW"/>
</dbReference>
<keyword evidence="2" id="KW-0645">Protease</keyword>
<dbReference type="Gene3D" id="3.40.390.10">
    <property type="entry name" value="Collagenase (Catalytic Domain)"/>
    <property type="match status" value="1"/>
</dbReference>
<evidence type="ECO:0000256" key="8">
    <source>
        <dbReference type="ARBA" id="ARBA00023157"/>
    </source>
</evidence>
<keyword evidence="7" id="KW-0482">Metalloprotease</keyword>
<evidence type="ECO:0000313" key="13">
    <source>
        <dbReference type="Proteomes" id="UP000629468"/>
    </source>
</evidence>
<keyword evidence="8" id="KW-1015">Disulfide bond</keyword>
<dbReference type="CDD" id="cd04275">
    <property type="entry name" value="ZnMc_pappalysin_like"/>
    <property type="match status" value="1"/>
</dbReference>
<protein>
    <recommendedName>
        <fullName evidence="11">Peptidase M43 pregnancy-associated plasma-A domain-containing protein</fullName>
    </recommendedName>
</protein>